<dbReference type="GO" id="GO:0052693">
    <property type="term" value="F:epoxyqueuosine reductase activity"/>
    <property type="evidence" value="ECO:0007669"/>
    <property type="project" value="UniProtKB-EC"/>
</dbReference>
<evidence type="ECO:0000256" key="9">
    <source>
        <dbReference type="HAMAP-Rule" id="MF_00916"/>
    </source>
</evidence>
<comment type="function">
    <text evidence="9">Catalyzes the conversion of epoxyqueuosine (oQ) to queuosine (Q), which is a hypermodified base found in the wobble positions of tRNA(Asp), tRNA(Asn), tRNA(His) and tRNA(Tyr).</text>
</comment>
<feature type="binding site" evidence="9">
    <location>
        <position position="193"/>
    </location>
    <ligand>
        <name>[4Fe-4S] cluster</name>
        <dbReference type="ChEBI" id="CHEBI:49883"/>
        <label>1</label>
    </ligand>
</feature>
<dbReference type="NCBIfam" id="TIGR00276">
    <property type="entry name" value="tRNA epoxyqueuosine(34) reductase QueG"/>
    <property type="match status" value="1"/>
</dbReference>
<keyword evidence="4 9" id="KW-0479">Metal-binding</keyword>
<dbReference type="InterPro" id="IPR017896">
    <property type="entry name" value="4Fe4S_Fe-S-bd"/>
</dbReference>
<evidence type="ECO:0000256" key="6">
    <source>
        <dbReference type="ARBA" id="ARBA00023002"/>
    </source>
</evidence>
<comment type="similarity">
    <text evidence="9">Belongs to the QueG family.</text>
</comment>
<feature type="binding site" evidence="9">
    <location>
        <position position="219"/>
    </location>
    <ligand>
        <name>[4Fe-4S] cluster</name>
        <dbReference type="ChEBI" id="CHEBI:49883"/>
        <label>2</label>
    </ligand>
</feature>
<keyword evidence="12" id="KW-1185">Reference proteome</keyword>
<keyword evidence="5 9" id="KW-0671">Queuosine biosynthesis</keyword>
<dbReference type="InterPro" id="IPR011989">
    <property type="entry name" value="ARM-like"/>
</dbReference>
<dbReference type="InterPro" id="IPR013542">
    <property type="entry name" value="QueG_DUF1730"/>
</dbReference>
<organism evidence="11 12">
    <name type="scientific">Sphingomonas qilianensis</name>
    <dbReference type="NCBI Taxonomy" id="1736690"/>
    <lineage>
        <taxon>Bacteria</taxon>
        <taxon>Pseudomonadati</taxon>
        <taxon>Pseudomonadota</taxon>
        <taxon>Alphaproteobacteria</taxon>
        <taxon>Sphingomonadales</taxon>
        <taxon>Sphingomonadaceae</taxon>
        <taxon>Sphingomonas</taxon>
    </lineage>
</organism>
<feature type="binding site" evidence="9">
    <location>
        <position position="203"/>
    </location>
    <ligand>
        <name>[4Fe-4S] cluster</name>
        <dbReference type="ChEBI" id="CHEBI:49883"/>
        <label>2</label>
    </ligand>
</feature>
<comment type="caution">
    <text evidence="11">The sequence shown here is derived from an EMBL/GenBank/DDBJ whole genome shotgun (WGS) entry which is preliminary data.</text>
</comment>
<keyword evidence="9" id="KW-0846">Cobalamin</keyword>
<comment type="caution">
    <text evidence="9">Lacks conserved residue(s) required for the propagation of feature annotation.</text>
</comment>
<dbReference type="PANTHER" id="PTHR30002">
    <property type="entry name" value="EPOXYQUEUOSINE REDUCTASE"/>
    <property type="match status" value="1"/>
</dbReference>
<feature type="binding site" evidence="9">
    <location>
        <position position="174"/>
    </location>
    <ligand>
        <name>cob(II)alamin</name>
        <dbReference type="ChEBI" id="CHEBI:16304"/>
    </ligand>
</feature>
<dbReference type="EMBL" id="JBDIMF010000001">
    <property type="protein sequence ID" value="MEN2785928.1"/>
    <property type="molecule type" value="Genomic_DNA"/>
</dbReference>
<dbReference type="InterPro" id="IPR004453">
    <property type="entry name" value="QueG"/>
</dbReference>
<keyword evidence="3 9" id="KW-0819">tRNA processing</keyword>
<feature type="binding site" evidence="9">
    <location>
        <position position="60"/>
    </location>
    <ligand>
        <name>cob(II)alamin</name>
        <dbReference type="ChEBI" id="CHEBI:16304"/>
    </ligand>
</feature>
<evidence type="ECO:0000256" key="8">
    <source>
        <dbReference type="ARBA" id="ARBA00023014"/>
    </source>
</evidence>
<gene>
    <name evidence="9 11" type="primary">queG</name>
    <name evidence="11" type="ORF">ABC969_05765</name>
</gene>
<feature type="active site" description="Proton donor" evidence="9">
    <location>
        <position position="139"/>
    </location>
</feature>
<evidence type="ECO:0000256" key="1">
    <source>
        <dbReference type="ARBA" id="ARBA00022485"/>
    </source>
</evidence>
<evidence type="ECO:0000256" key="7">
    <source>
        <dbReference type="ARBA" id="ARBA00023004"/>
    </source>
</evidence>
<dbReference type="Pfam" id="PF13484">
    <property type="entry name" value="Fer4_16"/>
    <property type="match status" value="1"/>
</dbReference>
<comment type="cofactor">
    <cofactor evidence="9">
        <name>[4Fe-4S] cluster</name>
        <dbReference type="ChEBI" id="CHEBI:49883"/>
    </cofactor>
    <text evidence="9">Binds 2 [4Fe-4S] clusters per monomer.</text>
</comment>
<feature type="domain" description="4Fe-4S ferredoxin-type" evidence="10">
    <location>
        <begin position="186"/>
        <end position="213"/>
    </location>
</feature>
<protein>
    <recommendedName>
        <fullName evidence="9">Epoxyqueuosine reductase</fullName>
        <ecNumber evidence="9">1.17.99.6</ecNumber>
    </recommendedName>
    <alternativeName>
        <fullName evidence="9">Queuosine biosynthesis protein QueG</fullName>
    </alternativeName>
</protein>
<dbReference type="SUPFAM" id="SSF46548">
    <property type="entry name" value="alpha-helical ferredoxin"/>
    <property type="match status" value="1"/>
</dbReference>
<reference evidence="11 12" key="1">
    <citation type="submission" date="2024-05" db="EMBL/GenBank/DDBJ databases">
        <authorList>
            <person name="Liu Q."/>
            <person name="Xin Y.-H."/>
        </authorList>
    </citation>
    <scope>NUCLEOTIDE SEQUENCE [LARGE SCALE GENOMIC DNA]</scope>
    <source>
        <strain evidence="11 12">CGMCC 1.15349</strain>
    </source>
</reference>
<evidence type="ECO:0000256" key="2">
    <source>
        <dbReference type="ARBA" id="ARBA00022490"/>
    </source>
</evidence>
<feature type="binding site" evidence="9">
    <location>
        <position position="253"/>
    </location>
    <ligand>
        <name>[4Fe-4S] cluster</name>
        <dbReference type="ChEBI" id="CHEBI:49883"/>
        <label>1</label>
    </ligand>
</feature>
<dbReference type="EC" id="1.17.99.6" evidence="9"/>
<keyword evidence="9" id="KW-0170">Cobalt</keyword>
<keyword evidence="1 9" id="KW-0004">4Fe-4S</keyword>
<dbReference type="Gene3D" id="1.25.10.10">
    <property type="entry name" value="Leucine-rich Repeat Variant"/>
    <property type="match status" value="1"/>
</dbReference>
<feature type="binding site" evidence="9">
    <location>
        <begin position="246"/>
        <end position="247"/>
    </location>
    <ligand>
        <name>cob(II)alamin</name>
        <dbReference type="ChEBI" id="CHEBI:16304"/>
    </ligand>
</feature>
<keyword evidence="8 9" id="KW-0411">Iron-sulfur</keyword>
<comment type="pathway">
    <text evidence="9">tRNA modification; tRNA-queuosine biosynthesis.</text>
</comment>
<feature type="binding site" evidence="9">
    <location>
        <position position="196"/>
    </location>
    <ligand>
        <name>[4Fe-4S] cluster</name>
        <dbReference type="ChEBI" id="CHEBI:49883"/>
        <label>1</label>
    </ligand>
</feature>
<dbReference type="PROSITE" id="PS00198">
    <property type="entry name" value="4FE4S_FER_1"/>
    <property type="match status" value="1"/>
</dbReference>
<dbReference type="Pfam" id="PF08331">
    <property type="entry name" value="QueG_DUF1730"/>
    <property type="match status" value="1"/>
</dbReference>
<evidence type="ECO:0000256" key="4">
    <source>
        <dbReference type="ARBA" id="ARBA00022723"/>
    </source>
</evidence>
<keyword evidence="6 9" id="KW-0560">Oxidoreductase</keyword>
<comment type="catalytic activity">
    <reaction evidence="9">
        <text>epoxyqueuosine(34) in tRNA + AH2 = queuosine(34) in tRNA + A + H2O</text>
        <dbReference type="Rhea" id="RHEA:32159"/>
        <dbReference type="Rhea" id="RHEA-COMP:18571"/>
        <dbReference type="Rhea" id="RHEA-COMP:18582"/>
        <dbReference type="ChEBI" id="CHEBI:13193"/>
        <dbReference type="ChEBI" id="CHEBI:15377"/>
        <dbReference type="ChEBI" id="CHEBI:17499"/>
        <dbReference type="ChEBI" id="CHEBI:194431"/>
        <dbReference type="ChEBI" id="CHEBI:194443"/>
        <dbReference type="EC" id="1.17.99.6"/>
    </reaction>
</comment>
<evidence type="ECO:0000259" key="10">
    <source>
        <dbReference type="PROSITE" id="PS51379"/>
    </source>
</evidence>
<feature type="binding site" evidence="9">
    <location>
        <position position="139"/>
    </location>
    <ligand>
        <name>cob(II)alamin</name>
        <dbReference type="ChEBI" id="CHEBI:16304"/>
    </ligand>
</feature>
<comment type="subunit">
    <text evidence="9">Monomer.</text>
</comment>
<proteinExistence type="inferred from homology"/>
<sequence>MQQDKSLTDRLKAKAAELGFVACGVARADAAPQTAARLRQWLGEGLHGGMIWMEERAHHRESPAGLWPEVRSVIALGMSYAPAVDPLALAGAGEVGRISVYAQGSDYHDVIKRNLKTLARWLVAELPSDVPHDLKVFVDTAPVMEKPLSEAAGLGWQGKHTNLVSRDHGSWLFLGAIYTTLDLTPDRPGLDTCGSCDACQRACPTSAFPAPYRLDARRCISYLTIEHAGPIPEEFRASIGNRIYGCDDCLAVCPWNKFAATASANLAFVPRAELTAPELADLLALDDAGFRQVFAGSPIKRIGRDRMVRNAAIAAGNSGSAALIAPLSRLLEDPSEVVSDAARWALSQLSPAG</sequence>
<evidence type="ECO:0000313" key="11">
    <source>
        <dbReference type="EMBL" id="MEN2785928.1"/>
    </source>
</evidence>
<dbReference type="PROSITE" id="PS51379">
    <property type="entry name" value="4FE4S_FER_2"/>
    <property type="match status" value="1"/>
</dbReference>
<name>A0ABU9XQ48_9SPHN</name>
<keyword evidence="2 9" id="KW-0963">Cytoplasm</keyword>
<feature type="binding site" evidence="9">
    <location>
        <position position="249"/>
    </location>
    <ligand>
        <name>[4Fe-4S] cluster</name>
        <dbReference type="ChEBI" id="CHEBI:49883"/>
        <label>2</label>
    </ligand>
</feature>
<feature type="binding site" evidence="9">
    <location>
        <position position="199"/>
    </location>
    <ligand>
        <name>[4Fe-4S] cluster</name>
        <dbReference type="ChEBI" id="CHEBI:49883"/>
        <label>1</label>
    </ligand>
</feature>
<evidence type="ECO:0000256" key="5">
    <source>
        <dbReference type="ARBA" id="ARBA00022785"/>
    </source>
</evidence>
<accession>A0ABU9XQ48</accession>
<dbReference type="RefSeq" id="WP_345863581.1">
    <property type="nucleotide sequence ID" value="NZ_JBDIMF010000001.1"/>
</dbReference>
<keyword evidence="7 9" id="KW-0408">Iron</keyword>
<feature type="binding site" evidence="9">
    <location>
        <position position="246"/>
    </location>
    <ligand>
        <name>[4Fe-4S] cluster</name>
        <dbReference type="ChEBI" id="CHEBI:49883"/>
        <label>2</label>
    </ligand>
</feature>
<feature type="binding site" evidence="9">
    <location>
        <position position="163"/>
    </location>
    <ligand>
        <name>cob(II)alamin</name>
        <dbReference type="ChEBI" id="CHEBI:16304"/>
    </ligand>
</feature>
<evidence type="ECO:0000256" key="3">
    <source>
        <dbReference type="ARBA" id="ARBA00022694"/>
    </source>
</evidence>
<feature type="binding site" evidence="9">
    <location>
        <position position="221"/>
    </location>
    <ligand>
        <name>cob(II)alamin</name>
        <dbReference type="ChEBI" id="CHEBI:16304"/>
    </ligand>
</feature>
<dbReference type="PANTHER" id="PTHR30002:SF4">
    <property type="entry name" value="EPOXYQUEUOSINE REDUCTASE"/>
    <property type="match status" value="1"/>
</dbReference>
<comment type="subcellular location">
    <subcellularLocation>
        <location evidence="9">Cytoplasm</location>
    </subcellularLocation>
</comment>
<dbReference type="InterPro" id="IPR017900">
    <property type="entry name" value="4Fe4S_Fe_S_CS"/>
</dbReference>
<comment type="cofactor">
    <cofactor evidence="9">
        <name>cob(II)alamin</name>
        <dbReference type="ChEBI" id="CHEBI:16304"/>
    </cofactor>
</comment>
<dbReference type="HAMAP" id="MF_00916">
    <property type="entry name" value="QueG"/>
    <property type="match status" value="1"/>
</dbReference>
<evidence type="ECO:0000313" key="12">
    <source>
        <dbReference type="Proteomes" id="UP001404104"/>
    </source>
</evidence>
<dbReference type="Proteomes" id="UP001404104">
    <property type="component" value="Unassembled WGS sequence"/>
</dbReference>
<dbReference type="Gene3D" id="3.30.70.20">
    <property type="match status" value="1"/>
</dbReference>